<comment type="caution">
    <text evidence="2">The sequence shown here is derived from an EMBL/GenBank/DDBJ whole genome shotgun (WGS) entry which is preliminary data.</text>
</comment>
<evidence type="ECO:0000313" key="3">
    <source>
        <dbReference type="Proteomes" id="UP000571857"/>
    </source>
</evidence>
<protein>
    <submittedName>
        <fullName evidence="2">Uncharacterized protein</fullName>
    </submittedName>
</protein>
<reference evidence="1 3" key="1">
    <citation type="submission" date="2020-06" db="EMBL/GenBank/DDBJ databases">
        <title>Crossreactivity between MHC class I-restricted antigens from cancer cells and an enterococcal bacteriophage.</title>
        <authorList>
            <person name="Fluckiger A."/>
            <person name="Daillere R."/>
            <person name="Sassi M."/>
            <person name="Cattoir V."/>
            <person name="Kroemer G."/>
            <person name="Zitvogel L."/>
        </authorList>
    </citation>
    <scope>NUCLEOTIDE SEQUENCE [LARGE SCALE GENOMIC DNA]</scope>
    <source>
        <strain evidence="1 3">EG4</strain>
    </source>
</reference>
<gene>
    <name evidence="1" type="ORF">HWH42_10450</name>
    <name evidence="2" type="ORF">QRX88_16565</name>
</gene>
<accession>A0ABD4ZXA5</accession>
<dbReference type="EMBL" id="JASUBT010000016">
    <property type="protein sequence ID" value="MDL4937317.1"/>
    <property type="molecule type" value="Genomic_DNA"/>
</dbReference>
<evidence type="ECO:0000313" key="1">
    <source>
        <dbReference type="EMBL" id="MBA0972993.1"/>
    </source>
</evidence>
<dbReference type="EMBL" id="JABXJK010000059">
    <property type="protein sequence ID" value="MBA0972993.1"/>
    <property type="molecule type" value="Genomic_DNA"/>
</dbReference>
<evidence type="ECO:0000313" key="2">
    <source>
        <dbReference type="EMBL" id="MDL4937317.1"/>
    </source>
</evidence>
<dbReference type="Proteomes" id="UP001241571">
    <property type="component" value="Unassembled WGS sequence"/>
</dbReference>
<reference evidence="2 4" key="2">
    <citation type="submission" date="2023-06" db="EMBL/GenBank/DDBJ databases">
        <title>Acute promotion of culturable opportunistic pathogens and persistent increase of antibiotic resistance following antibiotic exposure in mouse gut microbiota.</title>
        <authorList>
            <person name="Li L."/>
            <person name="Wang B."/>
            <person name="Sun Y."/>
            <person name="Wang M."/>
            <person name="Xu H."/>
        </authorList>
    </citation>
    <scope>NUCLEOTIDE SEQUENCE [LARGE SCALE GENOMIC DNA]</scope>
    <source>
        <strain evidence="2 4">CRI2_2</strain>
    </source>
</reference>
<sequence>MGEKIDAIKGFLFENVLSVVSEQGKDILKENVVPLITNELARQGGDILIDYGASLIPGIGGAITEFRTNKKIKNLEVMVQAISKRDEELKEKFEKQTLKNKQILDEIFEMVMRKIESTSQSEKIEFMINGYSEFLNLDNPSFDVAYLYFDTLDKLTILDISVLKLSYRANTLEDIDGYSNYEELLKAFDINYDQYVAIRENLNRLGLMENEYDDKLVKDINNLQVAIDEIRGSTESIIKALSGARNAKIKTLSNKSKVRLKAKDRLKISKFGRDFIRFFIINNPNE</sequence>
<name>A0ABD4ZXA5_ENTGA</name>
<dbReference type="AlphaFoldDB" id="A0ABD4ZXA5"/>
<dbReference type="RefSeq" id="WP_131731901.1">
    <property type="nucleotide sequence ID" value="NZ_CABGIR010000021.1"/>
</dbReference>
<evidence type="ECO:0000313" key="4">
    <source>
        <dbReference type="Proteomes" id="UP001241571"/>
    </source>
</evidence>
<organism evidence="2 4">
    <name type="scientific">Enterococcus gallinarum</name>
    <dbReference type="NCBI Taxonomy" id="1353"/>
    <lineage>
        <taxon>Bacteria</taxon>
        <taxon>Bacillati</taxon>
        <taxon>Bacillota</taxon>
        <taxon>Bacilli</taxon>
        <taxon>Lactobacillales</taxon>
        <taxon>Enterococcaceae</taxon>
        <taxon>Enterococcus</taxon>
    </lineage>
</organism>
<proteinExistence type="predicted"/>
<dbReference type="Proteomes" id="UP000571857">
    <property type="component" value="Unassembled WGS sequence"/>
</dbReference>